<dbReference type="CDD" id="cd00383">
    <property type="entry name" value="trans_reg_C"/>
    <property type="match status" value="1"/>
</dbReference>
<dbReference type="NCBIfam" id="TIGR02154">
    <property type="entry name" value="PhoB"/>
    <property type="match status" value="1"/>
</dbReference>
<evidence type="ECO:0000256" key="5">
    <source>
        <dbReference type="ARBA" id="ARBA00022553"/>
    </source>
</evidence>
<keyword evidence="6" id="KW-0592">Phosphate transport</keyword>
<dbReference type="SMART" id="SM00862">
    <property type="entry name" value="Trans_reg_C"/>
    <property type="match status" value="1"/>
</dbReference>
<dbReference type="EMBL" id="CAJQUM010000001">
    <property type="protein sequence ID" value="CAG4882883.1"/>
    <property type="molecule type" value="Genomic_DNA"/>
</dbReference>
<evidence type="ECO:0000256" key="13">
    <source>
        <dbReference type="PROSITE-ProRule" id="PRU00169"/>
    </source>
</evidence>
<dbReference type="Gene3D" id="3.40.50.2300">
    <property type="match status" value="1"/>
</dbReference>
<evidence type="ECO:0000256" key="1">
    <source>
        <dbReference type="ARBA" id="ARBA00004496"/>
    </source>
</evidence>
<dbReference type="PANTHER" id="PTHR48111:SF40">
    <property type="entry name" value="PHOSPHATE REGULON TRANSCRIPTIONAL REGULATORY PROTEIN PHOB"/>
    <property type="match status" value="1"/>
</dbReference>
<dbReference type="Proteomes" id="UP000742786">
    <property type="component" value="Unassembled WGS sequence"/>
</dbReference>
<keyword evidence="8" id="KW-0805">Transcription regulation</keyword>
<dbReference type="Pfam" id="PF00486">
    <property type="entry name" value="Trans_reg_C"/>
    <property type="match status" value="1"/>
</dbReference>
<dbReference type="Gene3D" id="6.10.250.690">
    <property type="match status" value="1"/>
</dbReference>
<feature type="DNA-binding region" description="OmpR/PhoB-type" evidence="14">
    <location>
        <begin position="129"/>
        <end position="227"/>
    </location>
</feature>
<dbReference type="RefSeq" id="WP_220634910.1">
    <property type="nucleotide sequence ID" value="NZ_CAJQUM010000001.1"/>
</dbReference>
<dbReference type="InterPro" id="IPR016032">
    <property type="entry name" value="Sig_transdc_resp-reg_C-effctor"/>
</dbReference>
<keyword evidence="10" id="KW-0010">Activator</keyword>
<dbReference type="InterPro" id="IPR036388">
    <property type="entry name" value="WH-like_DNA-bd_sf"/>
</dbReference>
<comment type="subcellular location">
    <subcellularLocation>
        <location evidence="1">Cytoplasm</location>
    </subcellularLocation>
</comment>
<sequence length="235" mass="26242">MNSGILIVEDELITQRMIAANLERAGHQVRSAGSVSEAEASIVDQLPDLVLLDWVLPNATGVGLMRRLRSDQRTREIPIIMLTSRAQESDKVTGLEAGADDYVTKPFSARELLARIKAQLRRRAPQTTDDVVEIAGLLINPGMKRISAAGREIDLGAIEFRMLHFFATHPGRVFSREQLLDKLWGDQVFVQDRTIDAHIRALRQALRPTGHDVLIETVRGTGYCFRHDVNTPRCA</sequence>
<evidence type="ECO:0000256" key="9">
    <source>
        <dbReference type="ARBA" id="ARBA00023125"/>
    </source>
</evidence>
<evidence type="ECO:0000256" key="10">
    <source>
        <dbReference type="ARBA" id="ARBA00023159"/>
    </source>
</evidence>
<evidence type="ECO:0000256" key="14">
    <source>
        <dbReference type="PROSITE-ProRule" id="PRU01091"/>
    </source>
</evidence>
<protein>
    <recommendedName>
        <fullName evidence="2">Phosphate regulon transcriptional regulatory protein PhoB</fullName>
    </recommendedName>
</protein>
<comment type="caution">
    <text evidence="17">The sequence shown here is derived from an EMBL/GenBank/DDBJ whole genome shotgun (WGS) entry which is preliminary data.</text>
</comment>
<keyword evidence="18" id="KW-1185">Reference proteome</keyword>
<dbReference type="CDD" id="cd17618">
    <property type="entry name" value="REC_OmpR_PhoB"/>
    <property type="match status" value="1"/>
</dbReference>
<evidence type="ECO:0000256" key="7">
    <source>
        <dbReference type="ARBA" id="ARBA00023012"/>
    </source>
</evidence>
<dbReference type="GO" id="GO:0032993">
    <property type="term" value="C:protein-DNA complex"/>
    <property type="evidence" value="ECO:0007669"/>
    <property type="project" value="TreeGrafter"/>
</dbReference>
<gene>
    <name evidence="17" type="primary">phoB</name>
    <name evidence="17" type="ORF">GTOL_10765</name>
</gene>
<accession>A0A916J450</accession>
<keyword evidence="7" id="KW-0902">Two-component regulatory system</keyword>
<dbReference type="InterPro" id="IPR001789">
    <property type="entry name" value="Sig_transdc_resp-reg_receiver"/>
</dbReference>
<dbReference type="GO" id="GO:0006355">
    <property type="term" value="P:regulation of DNA-templated transcription"/>
    <property type="evidence" value="ECO:0007669"/>
    <property type="project" value="InterPro"/>
</dbReference>
<dbReference type="Gene3D" id="1.10.10.10">
    <property type="entry name" value="Winged helix-like DNA-binding domain superfamily/Winged helix DNA-binding domain"/>
    <property type="match status" value="1"/>
</dbReference>
<reference evidence="17" key="1">
    <citation type="submission" date="2021-04" db="EMBL/GenBank/DDBJ databases">
        <authorList>
            <person name="Hornung B."/>
        </authorList>
    </citation>
    <scope>NUCLEOTIDE SEQUENCE</scope>
    <source>
        <strain evidence="17">G5G6</strain>
    </source>
</reference>
<dbReference type="GO" id="GO:0000156">
    <property type="term" value="F:phosphorelay response regulator activity"/>
    <property type="evidence" value="ECO:0007669"/>
    <property type="project" value="InterPro"/>
</dbReference>
<keyword evidence="11" id="KW-0804">Transcription</keyword>
<dbReference type="Pfam" id="PF00072">
    <property type="entry name" value="Response_reg"/>
    <property type="match status" value="1"/>
</dbReference>
<evidence type="ECO:0000256" key="8">
    <source>
        <dbReference type="ARBA" id="ARBA00023015"/>
    </source>
</evidence>
<evidence type="ECO:0000256" key="6">
    <source>
        <dbReference type="ARBA" id="ARBA00022592"/>
    </source>
</evidence>
<dbReference type="SUPFAM" id="SSF52172">
    <property type="entry name" value="CheY-like"/>
    <property type="match status" value="1"/>
</dbReference>
<keyword evidence="9 14" id="KW-0238">DNA-binding</keyword>
<name>A0A916J450_9PROT</name>
<evidence type="ECO:0000259" key="15">
    <source>
        <dbReference type="PROSITE" id="PS50110"/>
    </source>
</evidence>
<comment type="function">
    <text evidence="12">This protein is a positive regulator for the phosphate regulon. Transcription of this operon is positively regulated by PhoB and PhoR when phosphate is limited.</text>
</comment>
<proteinExistence type="predicted"/>
<dbReference type="SMART" id="SM00448">
    <property type="entry name" value="REC"/>
    <property type="match status" value="1"/>
</dbReference>
<dbReference type="GO" id="GO:0006817">
    <property type="term" value="P:phosphate ion transport"/>
    <property type="evidence" value="ECO:0007669"/>
    <property type="project" value="UniProtKB-KW"/>
</dbReference>
<keyword evidence="3" id="KW-0813">Transport</keyword>
<evidence type="ECO:0000256" key="12">
    <source>
        <dbReference type="ARBA" id="ARBA00024735"/>
    </source>
</evidence>
<organism evidence="17 18">
    <name type="scientific">Georgfuchsia toluolica</name>
    <dbReference type="NCBI Taxonomy" id="424218"/>
    <lineage>
        <taxon>Bacteria</taxon>
        <taxon>Pseudomonadati</taxon>
        <taxon>Pseudomonadota</taxon>
        <taxon>Betaproteobacteria</taxon>
        <taxon>Nitrosomonadales</taxon>
        <taxon>Sterolibacteriaceae</taxon>
        <taxon>Georgfuchsia</taxon>
    </lineage>
</organism>
<evidence type="ECO:0000313" key="18">
    <source>
        <dbReference type="Proteomes" id="UP000742786"/>
    </source>
</evidence>
<dbReference type="PROSITE" id="PS50110">
    <property type="entry name" value="RESPONSE_REGULATORY"/>
    <property type="match status" value="1"/>
</dbReference>
<dbReference type="PROSITE" id="PS51755">
    <property type="entry name" value="OMPR_PHOB"/>
    <property type="match status" value="1"/>
</dbReference>
<feature type="modified residue" description="4-aspartylphosphate" evidence="13">
    <location>
        <position position="53"/>
    </location>
</feature>
<dbReference type="GO" id="GO:0000976">
    <property type="term" value="F:transcription cis-regulatory region binding"/>
    <property type="evidence" value="ECO:0007669"/>
    <property type="project" value="TreeGrafter"/>
</dbReference>
<evidence type="ECO:0000256" key="2">
    <source>
        <dbReference type="ARBA" id="ARBA00013332"/>
    </source>
</evidence>
<dbReference type="SUPFAM" id="SSF46894">
    <property type="entry name" value="C-terminal effector domain of the bipartite response regulators"/>
    <property type="match status" value="1"/>
</dbReference>
<evidence type="ECO:0000259" key="16">
    <source>
        <dbReference type="PROSITE" id="PS51755"/>
    </source>
</evidence>
<dbReference type="InterPro" id="IPR039420">
    <property type="entry name" value="WalR-like"/>
</dbReference>
<dbReference type="AlphaFoldDB" id="A0A916J450"/>
<dbReference type="InterPro" id="IPR011006">
    <property type="entry name" value="CheY-like_superfamily"/>
</dbReference>
<evidence type="ECO:0000256" key="4">
    <source>
        <dbReference type="ARBA" id="ARBA00022490"/>
    </source>
</evidence>
<dbReference type="PANTHER" id="PTHR48111">
    <property type="entry name" value="REGULATOR OF RPOS"/>
    <property type="match status" value="1"/>
</dbReference>
<dbReference type="InterPro" id="IPR001867">
    <property type="entry name" value="OmpR/PhoB-type_DNA-bd"/>
</dbReference>
<keyword evidence="4" id="KW-0963">Cytoplasm</keyword>
<evidence type="ECO:0000256" key="11">
    <source>
        <dbReference type="ARBA" id="ARBA00023163"/>
    </source>
</evidence>
<dbReference type="InterPro" id="IPR011879">
    <property type="entry name" value="Sig_transdc_resp-reg_PhoB"/>
</dbReference>
<evidence type="ECO:0000313" key="17">
    <source>
        <dbReference type="EMBL" id="CAG4882883.1"/>
    </source>
</evidence>
<feature type="domain" description="OmpR/PhoB-type" evidence="16">
    <location>
        <begin position="129"/>
        <end position="227"/>
    </location>
</feature>
<keyword evidence="5 13" id="KW-0597">Phosphoprotein</keyword>
<evidence type="ECO:0000256" key="3">
    <source>
        <dbReference type="ARBA" id="ARBA00022448"/>
    </source>
</evidence>
<dbReference type="GO" id="GO:0005829">
    <property type="term" value="C:cytosol"/>
    <property type="evidence" value="ECO:0007669"/>
    <property type="project" value="TreeGrafter"/>
</dbReference>
<feature type="domain" description="Response regulatory" evidence="15">
    <location>
        <begin position="4"/>
        <end position="120"/>
    </location>
</feature>